<accession>A0A286GYT2</accession>
<dbReference type="AlphaFoldDB" id="A0A286GYT2"/>
<evidence type="ECO:0000256" key="1">
    <source>
        <dbReference type="SAM" id="MobiDB-lite"/>
    </source>
</evidence>
<feature type="region of interest" description="Disordered" evidence="1">
    <location>
        <begin position="47"/>
        <end position="74"/>
    </location>
</feature>
<protein>
    <submittedName>
        <fullName evidence="2">Uncharacterized protein</fullName>
    </submittedName>
</protein>
<dbReference type="RefSeq" id="WP_097281327.1">
    <property type="nucleotide sequence ID" value="NZ_OCNJ01000013.1"/>
</dbReference>
<proteinExistence type="predicted"/>
<evidence type="ECO:0000313" key="3">
    <source>
        <dbReference type="Proteomes" id="UP000219621"/>
    </source>
</evidence>
<name>A0A286GYT2_9PROT</name>
<feature type="compositionally biased region" description="Pro residues" evidence="1">
    <location>
        <begin position="52"/>
        <end position="72"/>
    </location>
</feature>
<reference evidence="3" key="1">
    <citation type="submission" date="2017-09" db="EMBL/GenBank/DDBJ databases">
        <authorList>
            <person name="Varghese N."/>
            <person name="Submissions S."/>
        </authorList>
    </citation>
    <scope>NUCLEOTIDE SEQUENCE [LARGE SCALE GENOMIC DNA]</scope>
    <source>
        <strain evidence="3">USBA 140</strain>
    </source>
</reference>
<dbReference type="EMBL" id="OCNJ01000013">
    <property type="protein sequence ID" value="SOE00695.1"/>
    <property type="molecule type" value="Genomic_DNA"/>
</dbReference>
<dbReference type="Proteomes" id="UP000219621">
    <property type="component" value="Unassembled WGS sequence"/>
</dbReference>
<evidence type="ECO:0000313" key="2">
    <source>
        <dbReference type="EMBL" id="SOE00695.1"/>
    </source>
</evidence>
<gene>
    <name evidence="2" type="ORF">SAMN05421508_113104</name>
</gene>
<organism evidence="2 3">
    <name type="scientific">Caenispirillum bisanense</name>
    <dbReference type="NCBI Taxonomy" id="414052"/>
    <lineage>
        <taxon>Bacteria</taxon>
        <taxon>Pseudomonadati</taxon>
        <taxon>Pseudomonadota</taxon>
        <taxon>Alphaproteobacteria</taxon>
        <taxon>Rhodospirillales</taxon>
        <taxon>Novispirillaceae</taxon>
        <taxon>Caenispirillum</taxon>
    </lineage>
</organism>
<sequence>MANYARLNDAGEVAEVVDFDWSARHPGSPLVFVPAPDAVRQGWALVDGEWVAPPPPPDIEPAPPPPPSPAPPRSLSKLEFARLLVSAGGMTMEGVRLAREDPVLATMWFVLDLAQAVERDDADTLAGLDAMVATGHLTAEGRAAVLAEWPS</sequence>
<dbReference type="OrthoDB" id="8517152at2"/>
<keyword evidence="3" id="KW-1185">Reference proteome</keyword>